<keyword evidence="5 6" id="KW-0472">Membrane</keyword>
<protein>
    <recommendedName>
        <fullName evidence="6">GDT1 family protein</fullName>
    </recommendedName>
</protein>
<keyword evidence="8" id="KW-1185">Reference proteome</keyword>
<evidence type="ECO:0000256" key="1">
    <source>
        <dbReference type="ARBA" id="ARBA00004141"/>
    </source>
</evidence>
<keyword evidence="3 6" id="KW-0812">Transmembrane</keyword>
<keyword evidence="4 6" id="KW-1133">Transmembrane helix</keyword>
<dbReference type="PANTHER" id="PTHR12608:SF1">
    <property type="entry name" value="TRANSMEMBRANE PROTEIN 165"/>
    <property type="match status" value="1"/>
</dbReference>
<feature type="transmembrane region" description="Helical" evidence="6">
    <location>
        <begin position="189"/>
        <end position="209"/>
    </location>
</feature>
<feature type="transmembrane region" description="Helical" evidence="6">
    <location>
        <begin position="163"/>
        <end position="183"/>
    </location>
</feature>
<name>A0ABU3NYP4_9FIRM</name>
<evidence type="ECO:0000313" key="7">
    <source>
        <dbReference type="EMBL" id="MDT8901917.1"/>
    </source>
</evidence>
<evidence type="ECO:0000256" key="4">
    <source>
        <dbReference type="ARBA" id="ARBA00022989"/>
    </source>
</evidence>
<dbReference type="RefSeq" id="WP_413780415.1">
    <property type="nucleotide sequence ID" value="NZ_JAUOZS010000001.1"/>
</dbReference>
<proteinExistence type="inferred from homology"/>
<evidence type="ECO:0000256" key="3">
    <source>
        <dbReference type="ARBA" id="ARBA00022692"/>
    </source>
</evidence>
<dbReference type="Proteomes" id="UP001254848">
    <property type="component" value="Unassembled WGS sequence"/>
</dbReference>
<organism evidence="7 8">
    <name type="scientific">Anaeroselena agilis</name>
    <dbReference type="NCBI Taxonomy" id="3063788"/>
    <lineage>
        <taxon>Bacteria</taxon>
        <taxon>Bacillati</taxon>
        <taxon>Bacillota</taxon>
        <taxon>Negativicutes</taxon>
        <taxon>Acetonemataceae</taxon>
        <taxon>Anaeroselena</taxon>
    </lineage>
</organism>
<accession>A0ABU3NYP4</accession>
<sequence>MTAFFASLFLVLLAEMGDKTQLLAMAFASRYPWTTVLAGVFAATVVNHLLAVEAGNYLTRVVPLQYIQVAAAVSFIVFGLWTLRGDELAGEADAVRRSPFWTVAIAFFFAEMGDKTQLATMALAAQYQTVVPVWLGTTAGMMAADGIGIGVGVVLGRRIPERLVKWGAALIFIVFGLAGLYRYLPPGLVSPSVAAAGLVIVALAAYFAARMRGGRLPGD</sequence>
<reference evidence="7 8" key="1">
    <citation type="submission" date="2023-07" db="EMBL/GenBank/DDBJ databases">
        <title>The novel representative of Negativicutes class, Anaeroselena agilis gen. nov. sp. nov.</title>
        <authorList>
            <person name="Prokofeva M.I."/>
            <person name="Elcheninov A.G."/>
            <person name="Klyukina A."/>
            <person name="Kublanov I.V."/>
            <person name="Frolov E.N."/>
            <person name="Podosokorskaya O.A."/>
        </authorList>
    </citation>
    <scope>NUCLEOTIDE SEQUENCE [LARGE SCALE GENOMIC DNA]</scope>
    <source>
        <strain evidence="7 8">4137-cl</strain>
    </source>
</reference>
<feature type="transmembrane region" description="Helical" evidence="6">
    <location>
        <begin position="33"/>
        <end position="52"/>
    </location>
</feature>
<dbReference type="PANTHER" id="PTHR12608">
    <property type="entry name" value="TRANSMEMBRANE PROTEIN HTP-1 RELATED"/>
    <property type="match status" value="1"/>
</dbReference>
<gene>
    <name evidence="7" type="ORF">Q4T40_11725</name>
</gene>
<evidence type="ECO:0000313" key="8">
    <source>
        <dbReference type="Proteomes" id="UP001254848"/>
    </source>
</evidence>
<evidence type="ECO:0000256" key="6">
    <source>
        <dbReference type="RuleBase" id="RU365102"/>
    </source>
</evidence>
<dbReference type="EMBL" id="JAUOZS010000001">
    <property type="protein sequence ID" value="MDT8901917.1"/>
    <property type="molecule type" value="Genomic_DNA"/>
</dbReference>
<evidence type="ECO:0000256" key="2">
    <source>
        <dbReference type="ARBA" id="ARBA00009190"/>
    </source>
</evidence>
<comment type="caution">
    <text evidence="7">The sequence shown here is derived from an EMBL/GenBank/DDBJ whole genome shotgun (WGS) entry which is preliminary data.</text>
</comment>
<dbReference type="InterPro" id="IPR001727">
    <property type="entry name" value="GDT1-like"/>
</dbReference>
<dbReference type="Pfam" id="PF01169">
    <property type="entry name" value="GDT1"/>
    <property type="match status" value="2"/>
</dbReference>
<comment type="subcellular location">
    <subcellularLocation>
        <location evidence="1 6">Membrane</location>
        <topology evidence="1 6">Multi-pass membrane protein</topology>
    </subcellularLocation>
</comment>
<comment type="similarity">
    <text evidence="2 6">Belongs to the GDT1 family.</text>
</comment>
<evidence type="ECO:0000256" key="5">
    <source>
        <dbReference type="ARBA" id="ARBA00023136"/>
    </source>
</evidence>
<feature type="transmembrane region" description="Helical" evidence="6">
    <location>
        <begin position="64"/>
        <end position="83"/>
    </location>
</feature>
<feature type="transmembrane region" description="Helical" evidence="6">
    <location>
        <begin position="133"/>
        <end position="156"/>
    </location>
</feature>